<reference evidence="2" key="2">
    <citation type="journal article" date="2015" name="Data Brief">
        <title>Shoot transcriptome of the giant reed, Arundo donax.</title>
        <authorList>
            <person name="Barrero R.A."/>
            <person name="Guerrero F.D."/>
            <person name="Moolhuijzen P."/>
            <person name="Goolsby J.A."/>
            <person name="Tidwell J."/>
            <person name="Bellgard S.E."/>
            <person name="Bellgard M.I."/>
        </authorList>
    </citation>
    <scope>NUCLEOTIDE SEQUENCE</scope>
    <source>
        <tissue evidence="2">Shoot tissue taken approximately 20 cm above the soil surface</tissue>
    </source>
</reference>
<proteinExistence type="predicted"/>
<feature type="compositionally biased region" description="Gly residues" evidence="1">
    <location>
        <begin position="197"/>
        <end position="210"/>
    </location>
</feature>
<reference evidence="2" key="1">
    <citation type="submission" date="2014-09" db="EMBL/GenBank/DDBJ databases">
        <authorList>
            <person name="Magalhaes I.L.F."/>
            <person name="Oliveira U."/>
            <person name="Santos F.R."/>
            <person name="Vidigal T.H.D.A."/>
            <person name="Brescovit A.D."/>
            <person name="Santos A.J."/>
        </authorList>
    </citation>
    <scope>NUCLEOTIDE SEQUENCE</scope>
    <source>
        <tissue evidence="2">Shoot tissue taken approximately 20 cm above the soil surface</tissue>
    </source>
</reference>
<feature type="region of interest" description="Disordered" evidence="1">
    <location>
        <begin position="121"/>
        <end position="213"/>
    </location>
</feature>
<evidence type="ECO:0000313" key="2">
    <source>
        <dbReference type="EMBL" id="JAD91862.1"/>
    </source>
</evidence>
<protein>
    <submittedName>
        <fullName evidence="2">Uncharacterized protein</fullName>
    </submittedName>
</protein>
<name>A0A0A9E796_ARUDO</name>
<feature type="compositionally biased region" description="Basic residues" evidence="1">
    <location>
        <begin position="121"/>
        <end position="136"/>
    </location>
</feature>
<dbReference type="AlphaFoldDB" id="A0A0A9E796"/>
<sequence>MRRGGSGHLLPRAQVDAVPAPAQDRDRLVLQHLPQDVRERVAGAAAAALGRGRRRRGRGFRGGVALAAAPVLAAAADGHVAERAALGPVPAARLAEVPRLRAAVVVVVAELGVGGVAPRALPRRRARQRRVARPRPSRVSAPLPHRRRRHRRGARRVHDATRRHTANAIDTVTLSHEEGRRRPNRDQVREGRRSGRGSRGQKGGRHGWPGGAATARAACWRRRGRRRTGCACCGVSATVTLCACRYVGPVSRSPPTTPPSPSSPTHCLYTSNKTNIQRRLQLHDFTEHNKALSSSV</sequence>
<feature type="compositionally biased region" description="Basic residues" evidence="1">
    <location>
        <begin position="144"/>
        <end position="155"/>
    </location>
</feature>
<dbReference type="EMBL" id="GBRH01206033">
    <property type="protein sequence ID" value="JAD91862.1"/>
    <property type="molecule type" value="Transcribed_RNA"/>
</dbReference>
<organism evidence="2">
    <name type="scientific">Arundo donax</name>
    <name type="common">Giant reed</name>
    <name type="synonym">Donax arundinaceus</name>
    <dbReference type="NCBI Taxonomy" id="35708"/>
    <lineage>
        <taxon>Eukaryota</taxon>
        <taxon>Viridiplantae</taxon>
        <taxon>Streptophyta</taxon>
        <taxon>Embryophyta</taxon>
        <taxon>Tracheophyta</taxon>
        <taxon>Spermatophyta</taxon>
        <taxon>Magnoliopsida</taxon>
        <taxon>Liliopsida</taxon>
        <taxon>Poales</taxon>
        <taxon>Poaceae</taxon>
        <taxon>PACMAD clade</taxon>
        <taxon>Arundinoideae</taxon>
        <taxon>Arundineae</taxon>
        <taxon>Arundo</taxon>
    </lineage>
</organism>
<accession>A0A0A9E796</accession>
<feature type="compositionally biased region" description="Basic and acidic residues" evidence="1">
    <location>
        <begin position="175"/>
        <end position="193"/>
    </location>
</feature>
<evidence type="ECO:0000256" key="1">
    <source>
        <dbReference type="SAM" id="MobiDB-lite"/>
    </source>
</evidence>
<feature type="region of interest" description="Disordered" evidence="1">
    <location>
        <begin position="1"/>
        <end position="22"/>
    </location>
</feature>